<feature type="non-terminal residue" evidence="8">
    <location>
        <position position="1"/>
    </location>
</feature>
<evidence type="ECO:0000313" key="8">
    <source>
        <dbReference type="EMBL" id="KIH48962.1"/>
    </source>
</evidence>
<keyword evidence="9" id="KW-1185">Reference proteome</keyword>
<evidence type="ECO:0000259" key="7">
    <source>
        <dbReference type="Pfam" id="PF01055"/>
    </source>
</evidence>
<gene>
    <name evidence="8" type="ORF">ANCDUO_20964</name>
</gene>
<evidence type="ECO:0000256" key="2">
    <source>
        <dbReference type="ARBA" id="ARBA00022729"/>
    </source>
</evidence>
<dbReference type="GO" id="GO:0090599">
    <property type="term" value="F:alpha-glucosidase activity"/>
    <property type="evidence" value="ECO:0007669"/>
    <property type="project" value="TreeGrafter"/>
</dbReference>
<evidence type="ECO:0000256" key="4">
    <source>
        <dbReference type="ARBA" id="ARBA00023180"/>
    </source>
</evidence>
<reference evidence="8 9" key="1">
    <citation type="submission" date="2013-12" db="EMBL/GenBank/DDBJ databases">
        <title>Draft genome of the parsitic nematode Ancylostoma duodenale.</title>
        <authorList>
            <person name="Mitreva M."/>
        </authorList>
    </citation>
    <scope>NUCLEOTIDE SEQUENCE [LARGE SCALE GENOMIC DNA]</scope>
    <source>
        <strain evidence="8 9">Zhejiang</strain>
    </source>
</reference>
<keyword evidence="5 6" id="KW-0326">Glycosidase</keyword>
<dbReference type="GO" id="GO:0006491">
    <property type="term" value="P:N-glycan processing"/>
    <property type="evidence" value="ECO:0007669"/>
    <property type="project" value="TreeGrafter"/>
</dbReference>
<evidence type="ECO:0000313" key="9">
    <source>
        <dbReference type="Proteomes" id="UP000054047"/>
    </source>
</evidence>
<dbReference type="GO" id="GO:0005975">
    <property type="term" value="P:carbohydrate metabolic process"/>
    <property type="evidence" value="ECO:0007669"/>
    <property type="project" value="InterPro"/>
</dbReference>
<comment type="similarity">
    <text evidence="1 6">Belongs to the glycosyl hydrolase 31 family.</text>
</comment>
<dbReference type="PANTHER" id="PTHR22762">
    <property type="entry name" value="ALPHA-GLUCOSIDASE"/>
    <property type="match status" value="1"/>
</dbReference>
<dbReference type="Proteomes" id="UP000054047">
    <property type="component" value="Unassembled WGS sequence"/>
</dbReference>
<dbReference type="OrthoDB" id="3237269at2759"/>
<organism evidence="8 9">
    <name type="scientific">Ancylostoma duodenale</name>
    <dbReference type="NCBI Taxonomy" id="51022"/>
    <lineage>
        <taxon>Eukaryota</taxon>
        <taxon>Metazoa</taxon>
        <taxon>Ecdysozoa</taxon>
        <taxon>Nematoda</taxon>
        <taxon>Chromadorea</taxon>
        <taxon>Rhabditida</taxon>
        <taxon>Rhabditina</taxon>
        <taxon>Rhabditomorpha</taxon>
        <taxon>Strongyloidea</taxon>
        <taxon>Ancylostomatidae</taxon>
        <taxon>Ancylostomatinae</taxon>
        <taxon>Ancylostoma</taxon>
    </lineage>
</organism>
<dbReference type="InterPro" id="IPR017853">
    <property type="entry name" value="GH"/>
</dbReference>
<protein>
    <recommendedName>
        <fullName evidence="7">Glycoside hydrolase family 31 TIM barrel domain-containing protein</fullName>
    </recommendedName>
</protein>
<evidence type="ECO:0000256" key="6">
    <source>
        <dbReference type="RuleBase" id="RU361185"/>
    </source>
</evidence>
<keyword evidence="4" id="KW-0325">Glycoprotein</keyword>
<dbReference type="Gene3D" id="3.20.20.80">
    <property type="entry name" value="Glycosidases"/>
    <property type="match status" value="1"/>
</dbReference>
<keyword evidence="3 6" id="KW-0378">Hydrolase</keyword>
<keyword evidence="2" id="KW-0732">Signal</keyword>
<proteinExistence type="inferred from homology"/>
<dbReference type="EMBL" id="KN755851">
    <property type="protein sequence ID" value="KIH48962.1"/>
    <property type="molecule type" value="Genomic_DNA"/>
</dbReference>
<dbReference type="InterPro" id="IPR000322">
    <property type="entry name" value="Glyco_hydro_31_TIM"/>
</dbReference>
<evidence type="ECO:0000256" key="5">
    <source>
        <dbReference type="ARBA" id="ARBA00023295"/>
    </source>
</evidence>
<feature type="domain" description="Glycoside hydrolase family 31 TIM barrel" evidence="7">
    <location>
        <begin position="2"/>
        <end position="89"/>
    </location>
</feature>
<accession>A0A0C2CGQ7</accession>
<name>A0A0C2CGQ7_9BILA</name>
<dbReference type="PANTHER" id="PTHR22762:SF54">
    <property type="entry name" value="BCDNA.GH04962"/>
    <property type="match status" value="1"/>
</dbReference>
<dbReference type="Pfam" id="PF01055">
    <property type="entry name" value="Glyco_hydro_31_2nd"/>
    <property type="match status" value="1"/>
</dbReference>
<evidence type="ECO:0000256" key="3">
    <source>
        <dbReference type="ARBA" id="ARBA00022801"/>
    </source>
</evidence>
<dbReference type="AlphaFoldDB" id="A0A0C2CGQ7"/>
<dbReference type="SUPFAM" id="SSF51445">
    <property type="entry name" value="(Trans)glycosidases"/>
    <property type="match status" value="1"/>
</dbReference>
<sequence length="95" mass="10490">FIRSGFVGTQRTAAIWTGDNTAEWGHLAIAAPMLLSLSVSGVPFVGKYNYAFNNVFIGADVGGFFGNPDEQLLTRWYQAGAFQPFFRFFHCFSAP</sequence>
<evidence type="ECO:0000256" key="1">
    <source>
        <dbReference type="ARBA" id="ARBA00007806"/>
    </source>
</evidence>